<evidence type="ECO:0000256" key="1">
    <source>
        <dbReference type="SAM" id="Coils"/>
    </source>
</evidence>
<dbReference type="EMBL" id="DS271661">
    <property type="protein sequence ID" value="EFP03524.1"/>
    <property type="molecule type" value="Genomic_DNA"/>
</dbReference>
<dbReference type="HOGENOM" id="CLU_053603_0_0_1"/>
<accession>E3NWK5</accession>
<dbReference type="AlphaFoldDB" id="E3NWK5"/>
<dbReference type="GO" id="GO:0000398">
    <property type="term" value="P:mRNA splicing, via spliceosome"/>
    <property type="evidence" value="ECO:0007669"/>
    <property type="project" value="InterPro"/>
</dbReference>
<name>E3NWK5_CAERE</name>
<feature type="region of interest" description="Disordered" evidence="2">
    <location>
        <begin position="201"/>
        <end position="223"/>
    </location>
</feature>
<protein>
    <recommendedName>
        <fullName evidence="5">Splicing factor YJU2</fullName>
    </recommendedName>
</protein>
<gene>
    <name evidence="3" type="ORF">CRE_17719</name>
</gene>
<organism evidence="4">
    <name type="scientific">Caenorhabditis remanei</name>
    <name type="common">Caenorhabditis vulgaris</name>
    <dbReference type="NCBI Taxonomy" id="31234"/>
    <lineage>
        <taxon>Eukaryota</taxon>
        <taxon>Metazoa</taxon>
        <taxon>Ecdysozoa</taxon>
        <taxon>Nematoda</taxon>
        <taxon>Chromadorea</taxon>
        <taxon>Rhabditida</taxon>
        <taxon>Rhabditina</taxon>
        <taxon>Rhabditomorpha</taxon>
        <taxon>Rhabditoidea</taxon>
        <taxon>Rhabditidae</taxon>
        <taxon>Peloderinae</taxon>
        <taxon>Caenorhabditis</taxon>
    </lineage>
</organism>
<evidence type="ECO:0000313" key="3">
    <source>
        <dbReference type="EMBL" id="EFP03524.1"/>
    </source>
</evidence>
<proteinExistence type="predicted"/>
<dbReference type="GO" id="GO:0071006">
    <property type="term" value="C:U2-type catalytic step 1 spliceosome"/>
    <property type="evidence" value="ECO:0007669"/>
    <property type="project" value="TreeGrafter"/>
</dbReference>
<feature type="compositionally biased region" description="Polar residues" evidence="2">
    <location>
        <begin position="206"/>
        <end position="215"/>
    </location>
</feature>
<evidence type="ECO:0008006" key="5">
    <source>
        <dbReference type="Google" id="ProtNLM"/>
    </source>
</evidence>
<dbReference type="PANTHER" id="PTHR12111">
    <property type="entry name" value="SPLICING FACTOR YJU2"/>
    <property type="match status" value="1"/>
</dbReference>
<evidence type="ECO:0000313" key="4">
    <source>
        <dbReference type="Proteomes" id="UP000008281"/>
    </source>
</evidence>
<dbReference type="Pfam" id="PF04502">
    <property type="entry name" value="Saf4_Yju2"/>
    <property type="match status" value="1"/>
</dbReference>
<dbReference type="InParanoid" id="E3NWK5"/>
<dbReference type="OMA" id="FTIRINF"/>
<reference evidence="3" key="1">
    <citation type="submission" date="2007-07" db="EMBL/GenBank/DDBJ databases">
        <title>PCAP assembly of the Caenorhabditis remanei genome.</title>
        <authorList>
            <consortium name="The Caenorhabditis remanei Sequencing Consortium"/>
            <person name="Wilson R.K."/>
        </authorList>
    </citation>
    <scope>NUCLEOTIDE SEQUENCE [LARGE SCALE GENOMIC DNA]</scope>
    <source>
        <strain evidence="3">PB4641</strain>
    </source>
</reference>
<keyword evidence="4" id="KW-1185">Reference proteome</keyword>
<dbReference type="STRING" id="31234.E3NWK5"/>
<feature type="coiled-coil region" evidence="1">
    <location>
        <begin position="132"/>
        <end position="192"/>
    </location>
</feature>
<dbReference type="OrthoDB" id="674963at2759"/>
<keyword evidence="1" id="KW-0175">Coiled coil</keyword>
<dbReference type="Proteomes" id="UP000008281">
    <property type="component" value="Unassembled WGS sequence"/>
</dbReference>
<dbReference type="InterPro" id="IPR007590">
    <property type="entry name" value="Saf4/Yju2"/>
</dbReference>
<evidence type="ECO:0000256" key="2">
    <source>
        <dbReference type="SAM" id="MobiDB-lite"/>
    </source>
</evidence>
<dbReference type="eggNOG" id="KOG2989">
    <property type="taxonomic scope" value="Eukaryota"/>
</dbReference>
<sequence length="261" mass="30297">MTGTERKCFQKYYPSDFDPSKIPRGSKSGPKQFVQRVMVPFNIQCNSCSQHIYKGRKFNMNREKVEEETYLGLKLFRFYMKCHNCLSEIVFRTDLEKCDYKMEHGATRLSEGGSGDFKQEDSEDSEDVLDPMTLLEKRVKQSNVERKNIEELEDLQEMRNGKESVDALEILKAEEEKQKNKEKEEEDRIVKEMLSGRVEKTLVDSGASTSSQKPANSHVKRKIEQKDRFNGLKLIKKASESLTHLDSNLSPFTIRINFCIN</sequence>
<dbReference type="PANTHER" id="PTHR12111:SF1">
    <property type="entry name" value="SPLICING FACTOR YJU2"/>
    <property type="match status" value="1"/>
</dbReference>
<feature type="non-terminal residue" evidence="3">
    <location>
        <position position="261"/>
    </location>
</feature>